<protein>
    <submittedName>
        <fullName evidence="1">Uncharacterized protein</fullName>
    </submittedName>
</protein>
<accession>A0A8S5VDT6</accession>
<sequence>MAKYFYVYDNGEETTECIVKMFNGDNGAVVEKVLPKDKAEGFCEGLILNDFNRSDELANADMKEVIAKAELVEKMNAYHVAKDAYNEANNALKRIKEKLGL</sequence>
<organism evidence="1">
    <name type="scientific">Siphoviridae sp. ctGa111</name>
    <dbReference type="NCBI Taxonomy" id="2825413"/>
    <lineage>
        <taxon>Viruses</taxon>
        <taxon>Duplodnaviria</taxon>
        <taxon>Heunggongvirae</taxon>
        <taxon>Uroviricota</taxon>
        <taxon>Caudoviricetes</taxon>
    </lineage>
</organism>
<name>A0A8S5VDT6_9CAUD</name>
<proteinExistence type="predicted"/>
<evidence type="ECO:0000313" key="1">
    <source>
        <dbReference type="EMBL" id="DAG04791.1"/>
    </source>
</evidence>
<dbReference type="EMBL" id="BK016245">
    <property type="protein sequence ID" value="DAG04791.1"/>
    <property type="molecule type" value="Genomic_DNA"/>
</dbReference>
<reference evidence="1" key="1">
    <citation type="journal article" date="2021" name="Proc. Natl. Acad. Sci. U.S.A.">
        <title>A Catalog of Tens of Thousands of Viruses from Human Metagenomes Reveals Hidden Associations with Chronic Diseases.</title>
        <authorList>
            <person name="Tisza M.J."/>
            <person name="Buck C.B."/>
        </authorList>
    </citation>
    <scope>NUCLEOTIDE SEQUENCE</scope>
    <source>
        <strain evidence="1">CtGa111</strain>
    </source>
</reference>